<dbReference type="AlphaFoldDB" id="A0A8S0R1P2"/>
<dbReference type="Gramene" id="OE9A116667T1">
    <property type="protein sequence ID" value="OE9A116667C1"/>
    <property type="gene ID" value="OE9A116667"/>
</dbReference>
<protein>
    <submittedName>
        <fullName evidence="1">Uncharacterized protein</fullName>
    </submittedName>
</protein>
<reference evidence="1 2" key="1">
    <citation type="submission" date="2019-12" db="EMBL/GenBank/DDBJ databases">
        <authorList>
            <person name="Alioto T."/>
            <person name="Alioto T."/>
            <person name="Gomez Garrido J."/>
        </authorList>
    </citation>
    <scope>NUCLEOTIDE SEQUENCE [LARGE SCALE GENOMIC DNA]</scope>
</reference>
<keyword evidence="2" id="KW-1185">Reference proteome</keyword>
<organism evidence="1 2">
    <name type="scientific">Olea europaea subsp. europaea</name>
    <dbReference type="NCBI Taxonomy" id="158383"/>
    <lineage>
        <taxon>Eukaryota</taxon>
        <taxon>Viridiplantae</taxon>
        <taxon>Streptophyta</taxon>
        <taxon>Embryophyta</taxon>
        <taxon>Tracheophyta</taxon>
        <taxon>Spermatophyta</taxon>
        <taxon>Magnoliopsida</taxon>
        <taxon>eudicotyledons</taxon>
        <taxon>Gunneridae</taxon>
        <taxon>Pentapetalae</taxon>
        <taxon>asterids</taxon>
        <taxon>lamiids</taxon>
        <taxon>Lamiales</taxon>
        <taxon>Oleaceae</taxon>
        <taxon>Oleeae</taxon>
        <taxon>Olea</taxon>
    </lineage>
</organism>
<evidence type="ECO:0000313" key="2">
    <source>
        <dbReference type="Proteomes" id="UP000594638"/>
    </source>
</evidence>
<sequence length="89" mass="10243">MVRDCSRSYDKLLDLDEVSLKNMEIKFGKVRDETINFSDKEKFEKSNFLNPSKLPRPTKGPSLDAADVKILKEISMLNLKHKRMKTSGP</sequence>
<gene>
    <name evidence="1" type="ORF">OLEA9_A116667</name>
</gene>
<dbReference type="EMBL" id="CACTIH010002061">
    <property type="protein sequence ID" value="CAA2972651.1"/>
    <property type="molecule type" value="Genomic_DNA"/>
</dbReference>
<dbReference type="OrthoDB" id="1899142at2759"/>
<evidence type="ECO:0000313" key="1">
    <source>
        <dbReference type="EMBL" id="CAA2972651.1"/>
    </source>
</evidence>
<proteinExistence type="predicted"/>
<comment type="caution">
    <text evidence="1">The sequence shown here is derived from an EMBL/GenBank/DDBJ whole genome shotgun (WGS) entry which is preliminary data.</text>
</comment>
<dbReference type="Proteomes" id="UP000594638">
    <property type="component" value="Unassembled WGS sequence"/>
</dbReference>
<name>A0A8S0R1P2_OLEEU</name>
<accession>A0A8S0R1P2</accession>